<sequence>MIDVVDVRKSYRSGDRTVDALRGVRCHVPKGRFAFIVGPSGSGKSTLLYLLGALDRPTSGSILVEGQDLTTMSEAEQNAYRRDRVGFIFQSFNLISNLTAVENVLVPFLPRGMTPELKVRAEALLRDVGLGDRLDHRPYQMSGGEQQRVAIARALIKDPILVLGDEPTGELDSKTGDEIYRILRRLQVQRETTLVVVTHDRRFITPDDLVLEIQDGVLKIDDGLLEPEDDLPETMIGFEPGLRRPDVV</sequence>
<dbReference type="InterPro" id="IPR003439">
    <property type="entry name" value="ABC_transporter-like_ATP-bd"/>
</dbReference>
<dbReference type="InterPro" id="IPR017911">
    <property type="entry name" value="MacB-like_ATP-bd"/>
</dbReference>
<dbReference type="CDD" id="cd03255">
    <property type="entry name" value="ABC_MJ0796_LolCDE_FtsE"/>
    <property type="match status" value="1"/>
</dbReference>
<dbReference type="GO" id="GO:0016887">
    <property type="term" value="F:ATP hydrolysis activity"/>
    <property type="evidence" value="ECO:0007669"/>
    <property type="project" value="InterPro"/>
</dbReference>
<dbReference type="Gene3D" id="3.40.50.300">
    <property type="entry name" value="P-loop containing nucleotide triphosphate hydrolases"/>
    <property type="match status" value="1"/>
</dbReference>
<dbReference type="GO" id="GO:0098796">
    <property type="term" value="C:membrane protein complex"/>
    <property type="evidence" value="ECO:0007669"/>
    <property type="project" value="UniProtKB-ARBA"/>
</dbReference>
<dbReference type="RefSeq" id="WP_406697670.1">
    <property type="nucleotide sequence ID" value="NZ_CP155447.1"/>
</dbReference>
<accession>A0AAU7CHD9</accession>
<keyword evidence="3 6" id="KW-0067">ATP-binding</keyword>
<dbReference type="InterPro" id="IPR017871">
    <property type="entry name" value="ABC_transporter-like_CS"/>
</dbReference>
<protein>
    <submittedName>
        <fullName evidence="6">ABC transporter ATP-binding protein</fullName>
    </submittedName>
</protein>
<dbReference type="PANTHER" id="PTHR24220">
    <property type="entry name" value="IMPORT ATP-BINDING PROTEIN"/>
    <property type="match status" value="1"/>
</dbReference>
<dbReference type="GO" id="GO:0005886">
    <property type="term" value="C:plasma membrane"/>
    <property type="evidence" value="ECO:0007669"/>
    <property type="project" value="TreeGrafter"/>
</dbReference>
<organism evidence="6">
    <name type="scientific">Singulisphaera sp. Ch08</name>
    <dbReference type="NCBI Taxonomy" id="3120278"/>
    <lineage>
        <taxon>Bacteria</taxon>
        <taxon>Pseudomonadati</taxon>
        <taxon>Planctomycetota</taxon>
        <taxon>Planctomycetia</taxon>
        <taxon>Isosphaerales</taxon>
        <taxon>Isosphaeraceae</taxon>
        <taxon>Singulisphaera</taxon>
    </lineage>
</organism>
<evidence type="ECO:0000313" key="6">
    <source>
        <dbReference type="EMBL" id="XBH04868.1"/>
    </source>
</evidence>
<dbReference type="InterPro" id="IPR015854">
    <property type="entry name" value="ABC_transpr_LolD-like"/>
</dbReference>
<evidence type="ECO:0000259" key="5">
    <source>
        <dbReference type="PROSITE" id="PS50893"/>
    </source>
</evidence>
<dbReference type="SUPFAM" id="SSF52540">
    <property type="entry name" value="P-loop containing nucleoside triphosphate hydrolases"/>
    <property type="match status" value="1"/>
</dbReference>
<keyword evidence="2" id="KW-0547">Nucleotide-binding</keyword>
<comment type="similarity">
    <text evidence="4">Belongs to the ABC transporter superfamily. Macrolide exporter (TC 3.A.1.122) family.</text>
</comment>
<proteinExistence type="inferred from homology"/>
<dbReference type="FunFam" id="3.40.50.300:FF:000032">
    <property type="entry name" value="Export ABC transporter ATP-binding protein"/>
    <property type="match status" value="1"/>
</dbReference>
<evidence type="ECO:0000256" key="1">
    <source>
        <dbReference type="ARBA" id="ARBA00022448"/>
    </source>
</evidence>
<name>A0AAU7CHD9_9BACT</name>
<evidence type="ECO:0000256" key="3">
    <source>
        <dbReference type="ARBA" id="ARBA00022840"/>
    </source>
</evidence>
<dbReference type="SMART" id="SM00382">
    <property type="entry name" value="AAA"/>
    <property type="match status" value="1"/>
</dbReference>
<dbReference type="Pfam" id="PF00005">
    <property type="entry name" value="ABC_tran"/>
    <property type="match status" value="1"/>
</dbReference>
<dbReference type="EMBL" id="CP155447">
    <property type="protein sequence ID" value="XBH04868.1"/>
    <property type="molecule type" value="Genomic_DNA"/>
</dbReference>
<gene>
    <name evidence="6" type="ORF">V5E97_02280</name>
</gene>
<reference evidence="6" key="1">
    <citation type="submission" date="2024-05" db="EMBL/GenBank/DDBJ databases">
        <title>Planctomycetes of the genus Singulisphaera possess chitinolytic capabilities.</title>
        <authorList>
            <person name="Ivanova A."/>
        </authorList>
    </citation>
    <scope>NUCLEOTIDE SEQUENCE</scope>
    <source>
        <strain evidence="6">Ch08T</strain>
    </source>
</reference>
<dbReference type="GO" id="GO:0005524">
    <property type="term" value="F:ATP binding"/>
    <property type="evidence" value="ECO:0007669"/>
    <property type="project" value="UniProtKB-KW"/>
</dbReference>
<dbReference type="InterPro" id="IPR027417">
    <property type="entry name" value="P-loop_NTPase"/>
</dbReference>
<feature type="domain" description="ABC transporter" evidence="5">
    <location>
        <begin position="2"/>
        <end position="247"/>
    </location>
</feature>
<dbReference type="AlphaFoldDB" id="A0AAU7CHD9"/>
<evidence type="ECO:0000256" key="2">
    <source>
        <dbReference type="ARBA" id="ARBA00022741"/>
    </source>
</evidence>
<dbReference type="GO" id="GO:0022857">
    <property type="term" value="F:transmembrane transporter activity"/>
    <property type="evidence" value="ECO:0007669"/>
    <property type="project" value="UniProtKB-ARBA"/>
</dbReference>
<keyword evidence="1" id="KW-0813">Transport</keyword>
<dbReference type="InterPro" id="IPR003593">
    <property type="entry name" value="AAA+_ATPase"/>
</dbReference>
<dbReference type="PROSITE" id="PS00211">
    <property type="entry name" value="ABC_TRANSPORTER_1"/>
    <property type="match status" value="1"/>
</dbReference>
<evidence type="ECO:0000256" key="4">
    <source>
        <dbReference type="ARBA" id="ARBA00038388"/>
    </source>
</evidence>
<dbReference type="PROSITE" id="PS50893">
    <property type="entry name" value="ABC_TRANSPORTER_2"/>
    <property type="match status" value="1"/>
</dbReference>